<dbReference type="STRING" id="675864.SAMN04489747_2707"/>
<dbReference type="EMBL" id="LT629688">
    <property type="protein sequence ID" value="SDE17423.1"/>
    <property type="molecule type" value="Genomic_DNA"/>
</dbReference>
<dbReference type="GO" id="GO:0033939">
    <property type="term" value="F:xylan alpha-1,2-glucuronosidase activity"/>
    <property type="evidence" value="ECO:0007669"/>
    <property type="project" value="TreeGrafter"/>
</dbReference>
<evidence type="ECO:0000256" key="1">
    <source>
        <dbReference type="ARBA" id="ARBA00022801"/>
    </source>
</evidence>
<keyword evidence="1" id="KW-0378">Hydrolase</keyword>
<dbReference type="SUPFAM" id="SSF55545">
    <property type="entry name" value="beta-N-acetylhexosaminidase-like domain"/>
    <property type="match status" value="1"/>
</dbReference>
<keyword evidence="5" id="KW-1185">Reference proteome</keyword>
<organism evidence="4 5">
    <name type="scientific">Auraticoccus monumenti</name>
    <dbReference type="NCBI Taxonomy" id="675864"/>
    <lineage>
        <taxon>Bacteria</taxon>
        <taxon>Bacillati</taxon>
        <taxon>Actinomycetota</taxon>
        <taxon>Actinomycetes</taxon>
        <taxon>Propionibacteriales</taxon>
        <taxon>Propionibacteriaceae</taxon>
        <taxon>Auraticoccus</taxon>
    </lineage>
</organism>
<evidence type="ECO:0000313" key="4">
    <source>
        <dbReference type="EMBL" id="SDE17423.1"/>
    </source>
</evidence>
<protein>
    <submittedName>
        <fullName evidence="4">Alpha-glucuronidase</fullName>
    </submittedName>
</protein>
<dbReference type="Gene3D" id="3.20.20.80">
    <property type="entry name" value="Glycosidases"/>
    <property type="match status" value="1"/>
</dbReference>
<name>A0A1G7ARJ3_9ACTN</name>
<dbReference type="GO" id="GO:0005576">
    <property type="term" value="C:extracellular region"/>
    <property type="evidence" value="ECO:0007669"/>
    <property type="project" value="InterPro"/>
</dbReference>
<dbReference type="Pfam" id="PF07488">
    <property type="entry name" value="Glyco_hydro_67M"/>
    <property type="match status" value="1"/>
</dbReference>
<evidence type="ECO:0000259" key="3">
    <source>
        <dbReference type="Pfam" id="PF07488"/>
    </source>
</evidence>
<dbReference type="Pfam" id="PF07477">
    <property type="entry name" value="Glyco_hydro_67C"/>
    <property type="match status" value="1"/>
</dbReference>
<dbReference type="InterPro" id="IPR011100">
    <property type="entry name" value="Glyco_hydro_67_cat"/>
</dbReference>
<dbReference type="SUPFAM" id="SSF51445">
    <property type="entry name" value="(Trans)glycosidases"/>
    <property type="match status" value="1"/>
</dbReference>
<dbReference type="InterPro" id="IPR029018">
    <property type="entry name" value="Hex-like_dom2"/>
</dbReference>
<sequence>MPSPIHAAWLPEDATTALATAVHVSGTGPLVATVSDEARAATRLHGGHLEPDPTAARLLLLTLDLARALAGEPAVARALEALDDDGPSCPERYAIARDGDRTAVVGEDDHGLLHGTFALLRHRGEEDVVVRRPAHRSRMLDHWDNMVSHPVMGTVERGYAGDSLFFADGDVRADLGRVAGYARLLASIGVNRVAVNNVNVHRAETELLGPRLADVARIADVLRRWGIRLHLSVSFASPIVLGGLSTADPLAEEVARWWTEAAGRVYAAVPDFGGFVVKADSEGQPGPFAYGRDHADGANVLARALAPHGGVVHWRAFVYDHRQDWRDRSTDRARAASDHFAPLDGRFEPDVVLQVKHGPIDFQVREPVSPVLAAVPATTVAVELQLTQEYTGQQRHVCYLGPAWSEVLTFGLAERGTRPVHELVAGGVVGVANVGTDEFWTGHPLAQANLFAFGALAWDPTADPDAVLREWAAATFGPDDEDVVDTVCAMMTDSWATYESYTAPLGVGFMVRPGHHYGPDVDGYEYTPWGTYHFADRDGIGVDRTRATGTGFTGQYPSPWRERYEDLASCPDELLLFFHHVPWTHRLHSGRTVVQHVYDTHLAGVERVEELVRQWAGLEGRVEADLFARVQERLAEQRRSAQEWCDQLCTYVWRHSGVPDEHGRPIHP</sequence>
<dbReference type="OrthoDB" id="339499at2"/>
<feature type="domain" description="Glycosyl hydrolase family 67 C-terminal" evidence="2">
    <location>
        <begin position="441"/>
        <end position="664"/>
    </location>
</feature>
<dbReference type="GO" id="GO:0045493">
    <property type="term" value="P:xylan catabolic process"/>
    <property type="evidence" value="ECO:0007669"/>
    <property type="project" value="InterPro"/>
</dbReference>
<reference evidence="4 5" key="1">
    <citation type="submission" date="2016-10" db="EMBL/GenBank/DDBJ databases">
        <authorList>
            <person name="de Groot N.N."/>
        </authorList>
    </citation>
    <scope>NUCLEOTIDE SEQUENCE [LARGE SCALE GENOMIC DNA]</scope>
    <source>
        <strain evidence="4 5">MON 2.2</strain>
    </source>
</reference>
<dbReference type="Proteomes" id="UP000198546">
    <property type="component" value="Chromosome i"/>
</dbReference>
<dbReference type="InterPro" id="IPR011099">
    <property type="entry name" value="Glyco_hydro_67_C"/>
</dbReference>
<gene>
    <name evidence="4" type="ORF">SAMN04489747_2707</name>
</gene>
<dbReference type="InterPro" id="IPR037054">
    <property type="entry name" value="A-glucoronidase_C_sf"/>
</dbReference>
<dbReference type="InterPro" id="IPR017853">
    <property type="entry name" value="GH"/>
</dbReference>
<evidence type="ECO:0000259" key="2">
    <source>
        <dbReference type="Pfam" id="PF07477"/>
    </source>
</evidence>
<accession>A0A1G7ARJ3</accession>
<dbReference type="GO" id="GO:0046559">
    <property type="term" value="F:alpha-glucuronidase activity"/>
    <property type="evidence" value="ECO:0007669"/>
    <property type="project" value="InterPro"/>
</dbReference>
<dbReference type="AlphaFoldDB" id="A0A1G7ARJ3"/>
<dbReference type="PANTHER" id="PTHR39207">
    <property type="entry name" value="ALPHA-GLUCURONIDASE A"/>
    <property type="match status" value="1"/>
</dbReference>
<feature type="domain" description="Glycosyl hydrolase family 67 catalytic" evidence="3">
    <location>
        <begin position="129"/>
        <end position="440"/>
    </location>
</feature>
<dbReference type="PANTHER" id="PTHR39207:SF1">
    <property type="entry name" value="ALPHA-GLUCURONIDASE A"/>
    <property type="match status" value="1"/>
</dbReference>
<proteinExistence type="predicted"/>
<dbReference type="RefSeq" id="WP_090594276.1">
    <property type="nucleotide sequence ID" value="NZ_LT629688.1"/>
</dbReference>
<dbReference type="Gene3D" id="3.90.1330.10">
    <property type="entry name" value="Alpha-glucuronidase, C-terminal domain"/>
    <property type="match status" value="1"/>
</dbReference>
<evidence type="ECO:0000313" key="5">
    <source>
        <dbReference type="Proteomes" id="UP000198546"/>
    </source>
</evidence>